<name>A0A0D0AA51_9AGAM</name>
<dbReference type="PROSITE" id="PS51987">
    <property type="entry name" value="GS_CATALYTIC"/>
    <property type="match status" value="1"/>
</dbReference>
<sequence length="488" mass="54175">MDGVNAATENAPESVEELHEILQNDTKVKIAASLGTVDGVLRGKYMSVDKFLSAASAGFGFCSVIFGWDMHDTVYSQELAISNRKNGYRDVLAKIDLSTYRRIPWDSYTPFFLVSFFDPVTLKPLHADPRSLLRTTCELAAVQGFSCMAGVEYEYFNFKETPESVAEKQFTHLSPLTPGMHGYSLLRTQLNQDYFNELFDESLKFRIDVEGHHTETGPGVLETALAYTYALRMADNAVLYKFLAKSIGMKHQVLPSFMAKPWGNLPGCSGHTHVSLRDPSGQNLFAYTESSDGRDDAAFEDTKFLSSIGEQFLAGILDGLPEVMPMFVPTINGYKRLVGGESFWAPNAVTYGYDSRAASIRIISPPAVPPSATRFEVRVPGADMNPYLVLSAIFRLGMRGITQGLKLTIPPISTYLNDPSRQGEAYAVVMLPTSLEDATTKMMRSGSVAREVFGDEFIDHFGGTRMHEVRLWNAAVTNWEVERYLELA</sequence>
<dbReference type="PANTHER" id="PTHR43785:SF12">
    <property type="entry name" value="TYPE-1 GLUTAMINE SYNTHETASE 2"/>
    <property type="match status" value="1"/>
</dbReference>
<dbReference type="FunFam" id="3.30.590.10:FF:000005">
    <property type="entry name" value="Probable glutamine synthetase"/>
    <property type="match status" value="1"/>
</dbReference>
<reference evidence="9" key="2">
    <citation type="submission" date="2015-01" db="EMBL/GenBank/DDBJ databases">
        <title>Evolutionary Origins and Diversification of the Mycorrhizal Mutualists.</title>
        <authorList>
            <consortium name="DOE Joint Genome Institute"/>
            <consortium name="Mycorrhizal Genomics Consortium"/>
            <person name="Kohler A."/>
            <person name="Kuo A."/>
            <person name="Nagy L.G."/>
            <person name="Floudas D."/>
            <person name="Copeland A."/>
            <person name="Barry K.W."/>
            <person name="Cichocki N."/>
            <person name="Veneault-Fourrey C."/>
            <person name="LaButti K."/>
            <person name="Lindquist E.A."/>
            <person name="Lipzen A."/>
            <person name="Lundell T."/>
            <person name="Morin E."/>
            <person name="Murat C."/>
            <person name="Riley R."/>
            <person name="Ohm R."/>
            <person name="Sun H."/>
            <person name="Tunlid A."/>
            <person name="Henrissat B."/>
            <person name="Grigoriev I.V."/>
            <person name="Hibbett D.S."/>
            <person name="Martin F."/>
        </authorList>
    </citation>
    <scope>NUCLEOTIDE SEQUENCE [LARGE SCALE GENOMIC DNA]</scope>
    <source>
        <strain evidence="9">441</strain>
    </source>
</reference>
<dbReference type="SMART" id="SM01230">
    <property type="entry name" value="Gln-synt_C"/>
    <property type="match status" value="1"/>
</dbReference>
<evidence type="ECO:0000313" key="9">
    <source>
        <dbReference type="Proteomes" id="UP000054018"/>
    </source>
</evidence>
<dbReference type="InterPro" id="IPR014746">
    <property type="entry name" value="Gln_synth/guanido_kin_cat_dom"/>
</dbReference>
<dbReference type="SUPFAM" id="SSF55931">
    <property type="entry name" value="Glutamine synthetase/guanido kinase"/>
    <property type="match status" value="1"/>
</dbReference>
<keyword evidence="9" id="KW-1185">Reference proteome</keyword>
<protein>
    <recommendedName>
        <fullName evidence="7">GS catalytic domain-containing protein</fullName>
    </recommendedName>
</protein>
<keyword evidence="2" id="KW-0436">Ligase</keyword>
<dbReference type="PANTHER" id="PTHR43785">
    <property type="entry name" value="GAMMA-GLUTAMYLPUTRESCINE SYNTHETASE"/>
    <property type="match status" value="1"/>
</dbReference>
<evidence type="ECO:0000256" key="3">
    <source>
        <dbReference type="ARBA" id="ARBA00022741"/>
    </source>
</evidence>
<dbReference type="EMBL" id="KN833685">
    <property type="protein sequence ID" value="KIK31147.1"/>
    <property type="molecule type" value="Genomic_DNA"/>
</dbReference>
<keyword evidence="4" id="KW-0067">ATP-binding</keyword>
<gene>
    <name evidence="8" type="ORF">PISMIDRAFT_85443</name>
</gene>
<dbReference type="GO" id="GO:0005524">
    <property type="term" value="F:ATP binding"/>
    <property type="evidence" value="ECO:0007669"/>
    <property type="project" value="UniProtKB-KW"/>
</dbReference>
<evidence type="ECO:0000259" key="7">
    <source>
        <dbReference type="PROSITE" id="PS51987"/>
    </source>
</evidence>
<dbReference type="HOGENOM" id="CLU_017290_0_1_1"/>
<proteinExistence type="inferred from homology"/>
<evidence type="ECO:0000256" key="5">
    <source>
        <dbReference type="PROSITE-ProRule" id="PRU01331"/>
    </source>
</evidence>
<dbReference type="Pfam" id="PF00120">
    <property type="entry name" value="Gln-synt_C"/>
    <property type="match status" value="1"/>
</dbReference>
<dbReference type="AlphaFoldDB" id="A0A0D0AA51"/>
<evidence type="ECO:0000256" key="1">
    <source>
        <dbReference type="ARBA" id="ARBA00009897"/>
    </source>
</evidence>
<comment type="similarity">
    <text evidence="1 5 6">Belongs to the glutamine synthetase family.</text>
</comment>
<accession>A0A0D0AA51</accession>
<dbReference type="InterPro" id="IPR008146">
    <property type="entry name" value="Gln_synth_cat_dom"/>
</dbReference>
<evidence type="ECO:0000256" key="2">
    <source>
        <dbReference type="ARBA" id="ARBA00022598"/>
    </source>
</evidence>
<dbReference type="STRING" id="765257.A0A0D0AA51"/>
<feature type="domain" description="GS catalytic" evidence="7">
    <location>
        <begin position="129"/>
        <end position="488"/>
    </location>
</feature>
<keyword evidence="3" id="KW-0547">Nucleotide-binding</keyword>
<organism evidence="8 9">
    <name type="scientific">Pisolithus microcarpus 441</name>
    <dbReference type="NCBI Taxonomy" id="765257"/>
    <lineage>
        <taxon>Eukaryota</taxon>
        <taxon>Fungi</taxon>
        <taxon>Dikarya</taxon>
        <taxon>Basidiomycota</taxon>
        <taxon>Agaricomycotina</taxon>
        <taxon>Agaricomycetes</taxon>
        <taxon>Agaricomycetidae</taxon>
        <taxon>Boletales</taxon>
        <taxon>Sclerodermatineae</taxon>
        <taxon>Pisolithaceae</taxon>
        <taxon>Pisolithus</taxon>
    </lineage>
</organism>
<dbReference type="Proteomes" id="UP000054018">
    <property type="component" value="Unassembled WGS sequence"/>
</dbReference>
<evidence type="ECO:0000313" key="8">
    <source>
        <dbReference type="EMBL" id="KIK31147.1"/>
    </source>
</evidence>
<dbReference type="GO" id="GO:0006576">
    <property type="term" value="P:biogenic amine metabolic process"/>
    <property type="evidence" value="ECO:0007669"/>
    <property type="project" value="UniProtKB-ARBA"/>
</dbReference>
<evidence type="ECO:0000256" key="6">
    <source>
        <dbReference type="RuleBase" id="RU000384"/>
    </source>
</evidence>
<dbReference type="GO" id="GO:0004356">
    <property type="term" value="F:glutamine synthetase activity"/>
    <property type="evidence" value="ECO:0007669"/>
    <property type="project" value="InterPro"/>
</dbReference>
<dbReference type="Gene3D" id="3.30.590.10">
    <property type="entry name" value="Glutamine synthetase/guanido kinase, catalytic domain"/>
    <property type="match status" value="1"/>
</dbReference>
<dbReference type="OrthoDB" id="77835at2759"/>
<evidence type="ECO:0000256" key="4">
    <source>
        <dbReference type="ARBA" id="ARBA00022840"/>
    </source>
</evidence>
<reference evidence="8 9" key="1">
    <citation type="submission" date="2014-04" db="EMBL/GenBank/DDBJ databases">
        <authorList>
            <consortium name="DOE Joint Genome Institute"/>
            <person name="Kuo A."/>
            <person name="Kohler A."/>
            <person name="Costa M.D."/>
            <person name="Nagy L.G."/>
            <person name="Floudas D."/>
            <person name="Copeland A."/>
            <person name="Barry K.W."/>
            <person name="Cichocki N."/>
            <person name="Veneault-Fourrey C."/>
            <person name="LaButti K."/>
            <person name="Lindquist E.A."/>
            <person name="Lipzen A."/>
            <person name="Lundell T."/>
            <person name="Morin E."/>
            <person name="Murat C."/>
            <person name="Sun H."/>
            <person name="Tunlid A."/>
            <person name="Henrissat B."/>
            <person name="Grigoriev I.V."/>
            <person name="Hibbett D.S."/>
            <person name="Martin F."/>
            <person name="Nordberg H.P."/>
            <person name="Cantor M.N."/>
            <person name="Hua S.X."/>
        </authorList>
    </citation>
    <scope>NUCLEOTIDE SEQUENCE [LARGE SCALE GENOMIC DNA]</scope>
    <source>
        <strain evidence="8 9">441</strain>
    </source>
</reference>